<gene>
    <name evidence="3" type="primary">LOC112689980</name>
</gene>
<evidence type="ECO:0000313" key="2">
    <source>
        <dbReference type="Proteomes" id="UP000694846"/>
    </source>
</evidence>
<protein>
    <submittedName>
        <fullName evidence="3">Uncharacterized protein LOC112689980 isoform X1</fullName>
    </submittedName>
</protein>
<dbReference type="OrthoDB" id="10068424at2759"/>
<name>A0A8B8G9U6_9HEMI</name>
<evidence type="ECO:0000313" key="3">
    <source>
        <dbReference type="RefSeq" id="XP_025419653.1"/>
    </source>
</evidence>
<dbReference type="InterPro" id="IPR052958">
    <property type="entry name" value="IFN-induced_PKR_regulator"/>
</dbReference>
<dbReference type="Pfam" id="PF05699">
    <property type="entry name" value="Dimer_Tnp_hAT"/>
    <property type="match status" value="1"/>
</dbReference>
<dbReference type="PANTHER" id="PTHR46289">
    <property type="entry name" value="52 KDA REPRESSOR OF THE INHIBITOR OF THE PROTEIN KINASE-LIKE PROTEIN-RELATED"/>
    <property type="match status" value="1"/>
</dbReference>
<dbReference type="InterPro" id="IPR008906">
    <property type="entry name" value="HATC_C_dom"/>
</dbReference>
<feature type="domain" description="HAT C-terminal dimerisation" evidence="1">
    <location>
        <begin position="115"/>
        <end position="171"/>
    </location>
</feature>
<dbReference type="InterPro" id="IPR012337">
    <property type="entry name" value="RNaseH-like_sf"/>
</dbReference>
<evidence type="ECO:0000259" key="1">
    <source>
        <dbReference type="Pfam" id="PF05699"/>
    </source>
</evidence>
<dbReference type="RefSeq" id="XP_025419653.1">
    <property type="nucleotide sequence ID" value="XM_025563868.1"/>
</dbReference>
<sequence>MFLLGNDICTQGVNMNKTENNKHYWCSHAYYAVLDTIIGHFELRFSKESLEIANSIDNFIKLNMNKSMMFIDHYQALFSIDKEALRCEMTVARNCAIQLKPNFGLEELKKNFSKEVYPNIHSLLKVALILPISSASCERSFSAMRHIKNWTKTSMTQDRFGNLSILHIERDIVNNLDLDIILDEYS</sequence>
<accession>A0A8B8G9U6</accession>
<dbReference type="GeneID" id="112689980"/>
<dbReference type="PANTHER" id="PTHR46289:SF14">
    <property type="entry name" value="DUF4371 DOMAIN-CONTAINING PROTEIN"/>
    <property type="match status" value="1"/>
</dbReference>
<dbReference type="AlphaFoldDB" id="A0A8B8G9U6"/>
<reference evidence="3" key="1">
    <citation type="submission" date="2025-08" db="UniProtKB">
        <authorList>
            <consortium name="RefSeq"/>
        </authorList>
    </citation>
    <scope>IDENTIFICATION</scope>
    <source>
        <tissue evidence="3">Whole body</tissue>
    </source>
</reference>
<proteinExistence type="predicted"/>
<keyword evidence="2" id="KW-1185">Reference proteome</keyword>
<dbReference type="SUPFAM" id="SSF53098">
    <property type="entry name" value="Ribonuclease H-like"/>
    <property type="match status" value="1"/>
</dbReference>
<dbReference type="GO" id="GO:0046983">
    <property type="term" value="F:protein dimerization activity"/>
    <property type="evidence" value="ECO:0007669"/>
    <property type="project" value="InterPro"/>
</dbReference>
<organism evidence="2 3">
    <name type="scientific">Sipha flava</name>
    <name type="common">yellow sugarcane aphid</name>
    <dbReference type="NCBI Taxonomy" id="143950"/>
    <lineage>
        <taxon>Eukaryota</taxon>
        <taxon>Metazoa</taxon>
        <taxon>Ecdysozoa</taxon>
        <taxon>Arthropoda</taxon>
        <taxon>Hexapoda</taxon>
        <taxon>Insecta</taxon>
        <taxon>Pterygota</taxon>
        <taxon>Neoptera</taxon>
        <taxon>Paraneoptera</taxon>
        <taxon>Hemiptera</taxon>
        <taxon>Sternorrhyncha</taxon>
        <taxon>Aphidomorpha</taxon>
        <taxon>Aphidoidea</taxon>
        <taxon>Aphididae</taxon>
        <taxon>Sipha</taxon>
    </lineage>
</organism>
<dbReference type="Proteomes" id="UP000694846">
    <property type="component" value="Unplaced"/>
</dbReference>